<dbReference type="OrthoDB" id="6155962at2759"/>
<dbReference type="EMBL" id="CAJPWZ010000502">
    <property type="protein sequence ID" value="CAG2194990.1"/>
    <property type="molecule type" value="Genomic_DNA"/>
</dbReference>
<dbReference type="Proteomes" id="UP000683360">
    <property type="component" value="Unassembled WGS sequence"/>
</dbReference>
<organism evidence="1 2">
    <name type="scientific">Mytilus edulis</name>
    <name type="common">Blue mussel</name>
    <dbReference type="NCBI Taxonomy" id="6550"/>
    <lineage>
        <taxon>Eukaryota</taxon>
        <taxon>Metazoa</taxon>
        <taxon>Spiralia</taxon>
        <taxon>Lophotrochozoa</taxon>
        <taxon>Mollusca</taxon>
        <taxon>Bivalvia</taxon>
        <taxon>Autobranchia</taxon>
        <taxon>Pteriomorphia</taxon>
        <taxon>Mytilida</taxon>
        <taxon>Mytiloidea</taxon>
        <taxon>Mytilidae</taxon>
        <taxon>Mytilinae</taxon>
        <taxon>Mytilus</taxon>
    </lineage>
</organism>
<sequence length="331" mass="37906">MWFCGPCKGKVEKNIITDLNIEERCNAVIEEFEQMLHFLETAIQTKCDEDTVRKIVRQELVNNNQDDTNTAPILPQAANNSVTVISELNESTSRKNNLIIYGTKECNSENVEERKNFDLELLTDMTKYIQHRKSIATKDPSIRLEYNKVRNQVKTMTNKLKREHEKKLSTNAKKNPKAIWKYIKSKSKTRSGIGELLTDQNDETSRKTDDDKEKAEILATFFNSVFTKEPEGEVPTLPIKNTKNKMLQMNINKEEIAKILKGLKVEKSPGPDRIHPRILKELAESISTPLCIIFNQSIRNSTVPSRWKEAQISAIFKKGKNVLLVTIDLSA</sequence>
<reference evidence="1" key="1">
    <citation type="submission" date="2021-03" db="EMBL/GenBank/DDBJ databases">
        <authorList>
            <person name="Bekaert M."/>
        </authorList>
    </citation>
    <scope>NUCLEOTIDE SEQUENCE</scope>
</reference>
<dbReference type="PANTHER" id="PTHR33395">
    <property type="entry name" value="TRANSCRIPTASE, PUTATIVE-RELATED-RELATED"/>
    <property type="match status" value="1"/>
</dbReference>
<dbReference type="PANTHER" id="PTHR33395:SF22">
    <property type="entry name" value="REVERSE TRANSCRIPTASE DOMAIN-CONTAINING PROTEIN"/>
    <property type="match status" value="1"/>
</dbReference>
<dbReference type="AlphaFoldDB" id="A0A8S3QMW8"/>
<protein>
    <recommendedName>
        <fullName evidence="3">Endonuclease-reverse transcriptase</fullName>
    </recommendedName>
</protein>
<name>A0A8S3QMW8_MYTED</name>
<evidence type="ECO:0000313" key="1">
    <source>
        <dbReference type="EMBL" id="CAG2194990.1"/>
    </source>
</evidence>
<evidence type="ECO:0008006" key="3">
    <source>
        <dbReference type="Google" id="ProtNLM"/>
    </source>
</evidence>
<evidence type="ECO:0000313" key="2">
    <source>
        <dbReference type="Proteomes" id="UP000683360"/>
    </source>
</evidence>
<gene>
    <name evidence="1" type="ORF">MEDL_9991</name>
</gene>
<accession>A0A8S3QMW8</accession>
<comment type="caution">
    <text evidence="1">The sequence shown here is derived from an EMBL/GenBank/DDBJ whole genome shotgun (WGS) entry which is preliminary data.</text>
</comment>
<proteinExistence type="predicted"/>
<keyword evidence="2" id="KW-1185">Reference proteome</keyword>